<organism evidence="1">
    <name type="scientific">uncultured Mycobacteriales bacterium</name>
    <dbReference type="NCBI Taxonomy" id="581187"/>
    <lineage>
        <taxon>Bacteria</taxon>
        <taxon>Bacillati</taxon>
        <taxon>Actinomycetota</taxon>
        <taxon>Actinomycetes</taxon>
        <taxon>Mycobacteriales</taxon>
        <taxon>environmental samples</taxon>
    </lineage>
</organism>
<accession>A0A6J4ICF7</accession>
<dbReference type="EMBL" id="CADCTP010000167">
    <property type="protein sequence ID" value="CAA9248307.1"/>
    <property type="molecule type" value="Genomic_DNA"/>
</dbReference>
<name>A0A6J4ICF7_9ACTN</name>
<proteinExistence type="predicted"/>
<evidence type="ECO:0000313" key="1">
    <source>
        <dbReference type="EMBL" id="CAA9248307.1"/>
    </source>
</evidence>
<reference evidence="1" key="1">
    <citation type="submission" date="2020-02" db="EMBL/GenBank/DDBJ databases">
        <authorList>
            <person name="Meier V. D."/>
        </authorList>
    </citation>
    <scope>NUCLEOTIDE SEQUENCE</scope>
    <source>
        <strain evidence="1">AVDCRST_MAG41</strain>
    </source>
</reference>
<dbReference type="AlphaFoldDB" id="A0A6J4ICF7"/>
<protein>
    <submittedName>
        <fullName evidence="1">Mobile element protein</fullName>
    </submittedName>
</protein>
<sequence>MVANGADGVVAGRAVPGHWESDLVFGRGMSPVVTLVERSTRYLMLVGLPDGHRAELVADALVAAITTLPRQPTRSLGFTTPSEALNEALR</sequence>
<gene>
    <name evidence="1" type="ORF">AVDCRST_MAG41-1810</name>
</gene>